<gene>
    <name evidence="5" type="ORF">HMPREF2531_03574</name>
</gene>
<protein>
    <submittedName>
        <fullName evidence="5">Fibronectin type III domain protein</fullName>
    </submittedName>
</protein>
<feature type="chain" id="PRO_5007487108" evidence="2">
    <location>
        <begin position="19"/>
        <end position="2246"/>
    </location>
</feature>
<dbReference type="InterPro" id="IPR008969">
    <property type="entry name" value="CarboxyPept-like_regulatory"/>
</dbReference>
<accession>A0A139L1V9</accession>
<evidence type="ECO:0000259" key="4">
    <source>
        <dbReference type="Pfam" id="PF18998"/>
    </source>
</evidence>
<comment type="caution">
    <text evidence="5">The sequence shown here is derived from an EMBL/GenBank/DDBJ whole genome shotgun (WGS) entry which is preliminary data.</text>
</comment>
<dbReference type="Gene3D" id="2.60.40.1120">
    <property type="entry name" value="Carboxypeptidase-like, regulatory domain"/>
    <property type="match status" value="1"/>
</dbReference>
<dbReference type="SUPFAM" id="SSF49464">
    <property type="entry name" value="Carboxypeptidase regulatory domain-like"/>
    <property type="match status" value="1"/>
</dbReference>
<dbReference type="InterPro" id="IPR026906">
    <property type="entry name" value="LRR_5"/>
</dbReference>
<sequence>MKYILSLFIALWSIAAWGQEGGDGFNPSNPGEPGQRYNLTVNVTPDGAGSTSPSGKQQYALGESVYLSANANNYYQFVGWAQDGDTISRSRSFNYTMPAKNTTITAVFKATDSFNPDNPDDPSQEVIKYKLMLTPSPVEGGRFNITSGERFSEGTSISVYAYPNSNYQFEGWKQGETLLSTESPYSFVMGKEDVSITGLFRFNPDSPGNPGANHWNAETGELIIDDFTPGSIMNAVSNVVGGSSNYSKVSMLIVSGQMNSYDFGIAPNLSNCTLLDLSRTGGYTEIPSYAFDGTNLSTIILPAGIERIGNYAFRNCKNLTDITCHAITPPTVSSYTFEGIADGAVVHVLASAIPLYTEAPVWKDLTILPLTEDVKTLEVNLPADSEGAYKNMTLELQNLQNGQKQRYVVSDRTSYTFNGLLKNCTYNVSLKTPTGVVLGQIENIEIKDENRSVTFISLLALLDVNLQVLTPDGTDVTNQVQITWLDSKQAYLSQGNLLKAQTAGTEIGYRMVLNQDLGMQYVAPENQVYSVKEKENQLVYTLTPIETVTVSGIVKEAGGSVLSGATVSVSQKLNGKYSKSFIAQTDAKGKFELQVYNDESTISVSATDYISQTLTKADFSEGTDLGTIELKTIAGATISLSLTYTPSVVAGTEATTEDWYSDYANIAYIIYNETQQKEITDFSVQYPSIVLLEEVAAGDQLRITASSKNSAFQPVTATAIIDENAERASVLLKIIAWGGINASYTTTDNASVVGILYDSKGELVKKYTYSNQSLSINELPDGDYALVSMANSTFFNSILKLSQLAASGLVEGTDYVQSTVTVKSGILSSIANSHIPALDESKLYYTGDNTSFTVNKASIVAGNYLTLKGKIDFKEEYAGSVSNVQLVVDLPESCSYVENSAMAGNSIASYTLDNNRLIIPLANYTDLVRFCVIPTAGGSYQPNAFVEFTLNGKEVSQPIGSAFYEVKDLSISVPKTVAKTTIPISGTTQGSSEVSIYDNGILIGQTTSLANGVWVTTCELNEPYNLSTHSIHAKVTNKQGINLQSETQECLYDMNAIEAKTVTMTFYNGWLKQNIEVIFDIEKGTTSASSYMFYTTTDITFIVDLTNNSPDVVSDVTLYIFTDQNEVRSLKATYNKKKDKWIATSEFSSNNLPINVSVDLEAETHILLDKSILTKSISEMDYMMDSSINIDDEIQNIQTDPFFSEALEVLEDDAVSAYINQYVDTLKKTPISDSHLIFDSLYTSNYEIKNNDYTVKVTLKKGEDFIFEDFEQLGYTPIGTTGNDTIFLELEKNNYSVVSVMDKLLYQIETIKNSGQPSNRKSSSDILLEPLVQNFSILSNTLMAINEHNDIVKIFFKKHIDKIDEGLALAKKEWATYKSIVENLENRLKASTDPTIREKLTKDLSFYKGKRDQLWNSFVRYEKNLNNALKVFGKFCSILDWGINAKKGMDAYKDWKNLVQSILSVNCPGMEELAQKAANLGGRITAAYITAGNADLATLISIAGDPSKISSLVLCNISLYSSLWADWYNQKWQHEIRMQIPNLKCEPDDNSSEGKNPPTSTTPPSSPIHDPSGYVYEAVETNRLQGVTATCYYKEMVEDMYGDLHEEIKLWDAAEYAQENPLFTDEKGMYAWDVPQGLWQVKFEKEGYQTTYSEWLPVPPPQLEVNIGMVQTAQPTVTAIRGYETGIEIDFSKFMLPETMTAEFITITRKGESVAGEVTFKNAEVNPQNKNEQFVSKVRFVPAEAMATTDKVILTVSKRVKSYAGIQMESDYSQEIAIEKEPKAVVASEIEVVYNETAEITVTVEPAEASTEKKVTATSVSSIIATIEPAEATLNEEGKATFIISGELPGQTMIQFAVEGMDMKPEVKVSVVEAGEKEITRNYTLSMGWNWFSINVQDQNLNDIPALLAPIKESVLILKGQNGELTNKNENDWEGSLNSLSTTQAYKIKMKKEATLELTGKGADPTSNTITLNQGWNWIGYIPTVTLPLEQALQNLQAEENDLIKGLDNFAIYDGSTWTGSLTHLLPGEGYMYYSQSVKSFNYTANGTESEPSTPSAQWSYDIHQSEDNMIAIAELYNGEQKAEIGKFLVGVFVGDECRGIAVEKDGYLFITAHGEQTDGKLALRAFDTADQQEYNVKEEIEWSGTLTGSLTTPVSLHIGEATRITPISEGLLVYPSPVRHRLYIRGDIGNIEEVRISDTAGQTLILDKQVIPNEGINVSSLSKGIYFIIIKTGNEVIQQKFMKID</sequence>
<feature type="domain" description="Secretion system C-terminal sorting" evidence="3">
    <location>
        <begin position="2174"/>
        <end position="2242"/>
    </location>
</feature>
<dbReference type="Pfam" id="PF18998">
    <property type="entry name" value="Flg_new_2"/>
    <property type="match status" value="2"/>
</dbReference>
<evidence type="ECO:0000259" key="3">
    <source>
        <dbReference type="Pfam" id="PF18962"/>
    </source>
</evidence>
<dbReference type="Pfam" id="PF18962">
    <property type="entry name" value="Por_Secre_tail"/>
    <property type="match status" value="1"/>
</dbReference>
<dbReference type="RefSeq" id="WP_231864149.1">
    <property type="nucleotide sequence ID" value="NZ_KQ968725.1"/>
</dbReference>
<dbReference type="Gene3D" id="3.80.10.10">
    <property type="entry name" value="Ribonuclease Inhibitor"/>
    <property type="match status" value="1"/>
</dbReference>
<dbReference type="EMBL" id="LTDF01000137">
    <property type="protein sequence ID" value="KXT45425.1"/>
    <property type="molecule type" value="Genomic_DNA"/>
</dbReference>
<dbReference type="SUPFAM" id="SSF52058">
    <property type="entry name" value="L domain-like"/>
    <property type="match status" value="1"/>
</dbReference>
<evidence type="ECO:0000313" key="6">
    <source>
        <dbReference type="Proteomes" id="UP000070319"/>
    </source>
</evidence>
<feature type="signal peptide" evidence="2">
    <location>
        <begin position="1"/>
        <end position="18"/>
    </location>
</feature>
<reference evidence="5 6" key="1">
    <citation type="submission" date="2016-02" db="EMBL/GenBank/DDBJ databases">
        <authorList>
            <person name="Wen L."/>
            <person name="He K."/>
            <person name="Yang H."/>
        </authorList>
    </citation>
    <scope>NUCLEOTIDE SEQUENCE [LARGE SCALE GENOMIC DNA]</scope>
    <source>
        <strain evidence="5 6">KLE1704</strain>
    </source>
</reference>
<dbReference type="Proteomes" id="UP000070319">
    <property type="component" value="Unassembled WGS sequence"/>
</dbReference>
<dbReference type="InterPro" id="IPR044060">
    <property type="entry name" value="Bacterial_rp_domain"/>
</dbReference>
<feature type="domain" description="Bacterial repeat" evidence="4">
    <location>
        <begin position="132"/>
        <end position="201"/>
    </location>
</feature>
<proteinExistence type="predicted"/>
<feature type="domain" description="Bacterial repeat" evidence="4">
    <location>
        <begin position="40"/>
        <end position="110"/>
    </location>
</feature>
<evidence type="ECO:0000256" key="1">
    <source>
        <dbReference type="SAM" id="MobiDB-lite"/>
    </source>
</evidence>
<dbReference type="Pfam" id="PF13306">
    <property type="entry name" value="LRR_5"/>
    <property type="match status" value="1"/>
</dbReference>
<evidence type="ECO:0000256" key="2">
    <source>
        <dbReference type="SAM" id="SignalP"/>
    </source>
</evidence>
<dbReference type="InterPro" id="IPR026444">
    <property type="entry name" value="Secre_tail"/>
</dbReference>
<keyword evidence="2" id="KW-0732">Signal</keyword>
<organism evidence="5">
    <name type="scientific">Bacteroides intestinalis</name>
    <dbReference type="NCBI Taxonomy" id="329854"/>
    <lineage>
        <taxon>Bacteria</taxon>
        <taxon>Pseudomonadati</taxon>
        <taxon>Bacteroidota</taxon>
        <taxon>Bacteroidia</taxon>
        <taxon>Bacteroidales</taxon>
        <taxon>Bacteroidaceae</taxon>
        <taxon>Bacteroides</taxon>
    </lineage>
</organism>
<dbReference type="InterPro" id="IPR032675">
    <property type="entry name" value="LRR_dom_sf"/>
</dbReference>
<dbReference type="PATRIC" id="fig|329854.7.peg.3637"/>
<evidence type="ECO:0000313" key="5">
    <source>
        <dbReference type="EMBL" id="KXT45425.1"/>
    </source>
</evidence>
<name>A0A139L1V9_9BACE</name>
<dbReference type="NCBIfam" id="TIGR04183">
    <property type="entry name" value="Por_Secre_tail"/>
    <property type="match status" value="1"/>
</dbReference>
<feature type="region of interest" description="Disordered" evidence="1">
    <location>
        <begin position="1543"/>
        <end position="1572"/>
    </location>
</feature>